<accession>A0A0F9EUE5</accession>
<organism evidence="2">
    <name type="scientific">marine sediment metagenome</name>
    <dbReference type="NCBI Taxonomy" id="412755"/>
    <lineage>
        <taxon>unclassified sequences</taxon>
        <taxon>metagenomes</taxon>
        <taxon>ecological metagenomes</taxon>
    </lineage>
</organism>
<sequence length="99" mass="10102">MPTYPNEGYPIGGTAGTQVSSTGEGRHLKILESELTHYTGGDGFVDKGDPVVTASGVIVGVAFNSAAAATDYVAIDTEGIWNLSVFGNDQNGNIAVVIG</sequence>
<proteinExistence type="predicted"/>
<protein>
    <submittedName>
        <fullName evidence="2">Uncharacterized protein</fullName>
    </submittedName>
</protein>
<evidence type="ECO:0000313" key="2">
    <source>
        <dbReference type="EMBL" id="KKL77654.1"/>
    </source>
</evidence>
<dbReference type="AlphaFoldDB" id="A0A0F9EUE5"/>
<gene>
    <name evidence="2" type="ORF">LCGC14_2032760</name>
</gene>
<comment type="caution">
    <text evidence="2">The sequence shown here is derived from an EMBL/GenBank/DDBJ whole genome shotgun (WGS) entry which is preliminary data.</text>
</comment>
<feature type="non-terminal residue" evidence="2">
    <location>
        <position position="99"/>
    </location>
</feature>
<evidence type="ECO:0000256" key="1">
    <source>
        <dbReference type="SAM" id="MobiDB-lite"/>
    </source>
</evidence>
<name>A0A0F9EUE5_9ZZZZ</name>
<dbReference type="EMBL" id="LAZR01023689">
    <property type="protein sequence ID" value="KKL77654.1"/>
    <property type="molecule type" value="Genomic_DNA"/>
</dbReference>
<feature type="region of interest" description="Disordered" evidence="1">
    <location>
        <begin position="1"/>
        <end position="23"/>
    </location>
</feature>
<reference evidence="2" key="1">
    <citation type="journal article" date="2015" name="Nature">
        <title>Complex archaea that bridge the gap between prokaryotes and eukaryotes.</title>
        <authorList>
            <person name="Spang A."/>
            <person name="Saw J.H."/>
            <person name="Jorgensen S.L."/>
            <person name="Zaremba-Niedzwiedzka K."/>
            <person name="Martijn J."/>
            <person name="Lind A.E."/>
            <person name="van Eijk R."/>
            <person name="Schleper C."/>
            <person name="Guy L."/>
            <person name="Ettema T.J."/>
        </authorList>
    </citation>
    <scope>NUCLEOTIDE SEQUENCE</scope>
</reference>